<dbReference type="AlphaFoldDB" id="A0A1S1J5C7"/>
<comment type="caution">
    <text evidence="1">The sequence shown here is derived from an EMBL/GenBank/DDBJ whole genome shotgun (WGS) entry which is preliminary data.</text>
</comment>
<dbReference type="Proteomes" id="UP000180252">
    <property type="component" value="Unassembled WGS sequence"/>
</dbReference>
<evidence type="ECO:0000313" key="3">
    <source>
        <dbReference type="Proteomes" id="UP000180252"/>
    </source>
</evidence>
<dbReference type="EMBL" id="MUHG01000028">
    <property type="protein sequence ID" value="OXB16648.1"/>
    <property type="molecule type" value="Genomic_DNA"/>
</dbReference>
<proteinExistence type="predicted"/>
<keyword evidence="4" id="KW-1185">Reference proteome</keyword>
<dbReference type="STRING" id="1278819.BHE19_09815"/>
<dbReference type="Proteomes" id="UP000198319">
    <property type="component" value="Unassembled WGS sequence"/>
</dbReference>
<evidence type="ECO:0000313" key="1">
    <source>
        <dbReference type="EMBL" id="OHT45000.1"/>
    </source>
</evidence>
<evidence type="ECO:0000313" key="4">
    <source>
        <dbReference type="Proteomes" id="UP000198319"/>
    </source>
</evidence>
<evidence type="ECO:0000313" key="2">
    <source>
        <dbReference type="EMBL" id="OXB16648.1"/>
    </source>
</evidence>
<organism evidence="1 3">
    <name type="scientific">Flavobacterium tructae</name>
    <dbReference type="NCBI Taxonomy" id="1114873"/>
    <lineage>
        <taxon>Bacteria</taxon>
        <taxon>Pseudomonadati</taxon>
        <taxon>Bacteroidota</taxon>
        <taxon>Flavobacteriia</taxon>
        <taxon>Flavobacteriales</taxon>
        <taxon>Flavobacteriaceae</taxon>
        <taxon>Flavobacterium</taxon>
    </lineage>
</organism>
<dbReference type="RefSeq" id="WP_070907329.1">
    <property type="nucleotide sequence ID" value="NZ_MIKE01000023.1"/>
</dbReference>
<reference evidence="1" key="2">
    <citation type="submission" date="2016-09" db="EMBL/GenBank/DDBJ databases">
        <authorList>
            <person name="Capua I."/>
            <person name="De Benedictis P."/>
            <person name="Joannis T."/>
            <person name="Lombin L.H."/>
            <person name="Cattoli G."/>
        </authorList>
    </citation>
    <scope>NUCLEOTIDE SEQUENCE [LARGE SCALE GENOMIC DNA]</scope>
    <source>
        <strain evidence="1">MSU</strain>
    </source>
</reference>
<name>A0A1S1J5C7_9FLAO</name>
<protein>
    <submittedName>
        <fullName evidence="1">Uncharacterized protein</fullName>
    </submittedName>
</protein>
<sequence>MIVKNHTIELKDTSASEMARFRQIMLGIWSQQIEDDENTSKMNMFIEEWSKKKKKKKKTKKVIPIYKNIYIALDYDGTQVGDQNREIVEFTSMEKSGWKGIYASNIREANTQLINYLRGTIADNILLETHGGPERYLNKNGEVLSVGTYMSADNNNRSHIGEKDLSNSITGTNTKNQDDVNALVSIIKQIKPKGNFYLQSCNTADSDIFFNNLHTLTGNTVNLYGSNELTSTRFVLNKNKKGIANYTPANLFDRNTITTRGGKLYQADRKDEPPILLNNIKINKSGIVSF</sequence>
<dbReference type="OrthoDB" id="1377513at2"/>
<reference evidence="3" key="1">
    <citation type="submission" date="2016-09" db="EMBL/GenBank/DDBJ databases">
        <authorList>
            <person name="Chen S."/>
            <person name="Walker E."/>
        </authorList>
    </citation>
    <scope>NUCLEOTIDE SEQUENCE [LARGE SCALE GENOMIC DNA]</scope>
    <source>
        <strain evidence="3">MSU</strain>
    </source>
</reference>
<dbReference type="EMBL" id="MIKE01000023">
    <property type="protein sequence ID" value="OHT45000.1"/>
    <property type="molecule type" value="Genomic_DNA"/>
</dbReference>
<gene>
    <name evidence="2" type="ORF">B0A71_19485</name>
    <name evidence="1" type="ORF">BHE19_09815</name>
</gene>
<accession>A0A1S1J5C7</accession>
<reference evidence="2 4" key="3">
    <citation type="submission" date="2016-11" db="EMBL/GenBank/DDBJ databases">
        <title>Whole genomes of Flavobacteriaceae.</title>
        <authorList>
            <person name="Stine C."/>
            <person name="Li C."/>
            <person name="Tadesse D."/>
        </authorList>
    </citation>
    <scope>NUCLEOTIDE SEQUENCE [LARGE SCALE GENOMIC DNA]</scope>
    <source>
        <strain evidence="2 4">ATCC BAA-2541</strain>
    </source>
</reference>